<dbReference type="AlphaFoldDB" id="A0A5B9EEX0"/>
<dbReference type="GO" id="GO:0016020">
    <property type="term" value="C:membrane"/>
    <property type="evidence" value="ECO:0007669"/>
    <property type="project" value="UniProtKB-SubCell"/>
</dbReference>
<gene>
    <name evidence="6" type="ORF">FTW19_13120</name>
</gene>
<dbReference type="InterPro" id="IPR037682">
    <property type="entry name" value="TonB_C"/>
</dbReference>
<accession>A0A5B9EEX0</accession>
<evidence type="ECO:0000259" key="5">
    <source>
        <dbReference type="PROSITE" id="PS52015"/>
    </source>
</evidence>
<dbReference type="SUPFAM" id="SSF74653">
    <property type="entry name" value="TolA/TonB C-terminal domain"/>
    <property type="match status" value="1"/>
</dbReference>
<dbReference type="OrthoDB" id="122682at2"/>
<keyword evidence="2" id="KW-0812">Transmembrane</keyword>
<dbReference type="InterPro" id="IPR006260">
    <property type="entry name" value="TonB/TolA_C"/>
</dbReference>
<dbReference type="EMBL" id="CP042806">
    <property type="protein sequence ID" value="QEE28857.1"/>
    <property type="molecule type" value="Genomic_DNA"/>
</dbReference>
<dbReference type="PROSITE" id="PS52015">
    <property type="entry name" value="TONB_CTD"/>
    <property type="match status" value="1"/>
</dbReference>
<protein>
    <submittedName>
        <fullName evidence="6">Energy transducer TonB</fullName>
    </submittedName>
</protein>
<evidence type="ECO:0000256" key="2">
    <source>
        <dbReference type="ARBA" id="ARBA00022692"/>
    </source>
</evidence>
<keyword evidence="3" id="KW-1133">Transmembrane helix</keyword>
<comment type="subcellular location">
    <subcellularLocation>
        <location evidence="1">Membrane</location>
        <topology evidence="1">Single-pass membrane protein</topology>
    </subcellularLocation>
</comment>
<feature type="domain" description="TonB C-terminal" evidence="5">
    <location>
        <begin position="34"/>
        <end position="118"/>
    </location>
</feature>
<dbReference type="Proteomes" id="UP000321820">
    <property type="component" value="Chromosome"/>
</dbReference>
<organism evidence="6 7">
    <name type="scientific">Terriglobus albidus</name>
    <dbReference type="NCBI Taxonomy" id="1592106"/>
    <lineage>
        <taxon>Bacteria</taxon>
        <taxon>Pseudomonadati</taxon>
        <taxon>Acidobacteriota</taxon>
        <taxon>Terriglobia</taxon>
        <taxon>Terriglobales</taxon>
        <taxon>Acidobacteriaceae</taxon>
        <taxon>Terriglobus</taxon>
    </lineage>
</organism>
<sequence length="118" mass="12595">MTFLRSPLMKYALSPKSSLVLFAAGLFFLTTNSLHAQSRKAVSKTPPTYPALAKQMHIGGVIRVAATVDAGGNVLKAESDSPNKMLVSAAVDAVKRWKFAPGDATETVTVEINFEANN</sequence>
<keyword evidence="7" id="KW-1185">Reference proteome</keyword>
<dbReference type="GO" id="GO:0055085">
    <property type="term" value="P:transmembrane transport"/>
    <property type="evidence" value="ECO:0007669"/>
    <property type="project" value="InterPro"/>
</dbReference>
<dbReference type="Pfam" id="PF03544">
    <property type="entry name" value="TonB_C"/>
    <property type="match status" value="1"/>
</dbReference>
<dbReference type="KEGG" id="talb:FTW19_13120"/>
<name>A0A5B9EEX0_9BACT</name>
<reference evidence="6 7" key="1">
    <citation type="submission" date="2019-08" db="EMBL/GenBank/DDBJ databases">
        <title>Complete genome sequence of Terriglobus albidus strain ORNL.</title>
        <authorList>
            <person name="Podar M."/>
        </authorList>
    </citation>
    <scope>NUCLEOTIDE SEQUENCE [LARGE SCALE GENOMIC DNA]</scope>
    <source>
        <strain evidence="6 7">ORNL</strain>
    </source>
</reference>
<evidence type="ECO:0000256" key="3">
    <source>
        <dbReference type="ARBA" id="ARBA00022989"/>
    </source>
</evidence>
<evidence type="ECO:0000256" key="1">
    <source>
        <dbReference type="ARBA" id="ARBA00004167"/>
    </source>
</evidence>
<evidence type="ECO:0000313" key="6">
    <source>
        <dbReference type="EMBL" id="QEE28857.1"/>
    </source>
</evidence>
<dbReference type="Gene3D" id="3.30.1150.10">
    <property type="match status" value="1"/>
</dbReference>
<proteinExistence type="predicted"/>
<keyword evidence="4" id="KW-0472">Membrane</keyword>
<dbReference type="NCBIfam" id="TIGR01352">
    <property type="entry name" value="tonB_Cterm"/>
    <property type="match status" value="1"/>
</dbReference>
<evidence type="ECO:0000256" key="4">
    <source>
        <dbReference type="ARBA" id="ARBA00023136"/>
    </source>
</evidence>
<evidence type="ECO:0000313" key="7">
    <source>
        <dbReference type="Proteomes" id="UP000321820"/>
    </source>
</evidence>